<dbReference type="Proteomes" id="UP000298663">
    <property type="component" value="Unassembled WGS sequence"/>
</dbReference>
<organism evidence="2 3">
    <name type="scientific">Steinernema carpocapsae</name>
    <name type="common">Entomopathogenic nematode</name>
    <dbReference type="NCBI Taxonomy" id="34508"/>
    <lineage>
        <taxon>Eukaryota</taxon>
        <taxon>Metazoa</taxon>
        <taxon>Ecdysozoa</taxon>
        <taxon>Nematoda</taxon>
        <taxon>Chromadorea</taxon>
        <taxon>Rhabditida</taxon>
        <taxon>Tylenchina</taxon>
        <taxon>Panagrolaimomorpha</taxon>
        <taxon>Strongyloidoidea</taxon>
        <taxon>Steinernematidae</taxon>
        <taxon>Steinernema</taxon>
    </lineage>
</organism>
<dbReference type="EMBL" id="AZBU02000009">
    <property type="protein sequence ID" value="TKR64965.1"/>
    <property type="molecule type" value="Genomic_DNA"/>
</dbReference>
<proteinExistence type="predicted"/>
<reference evidence="2 3" key="2">
    <citation type="journal article" date="2019" name="G3 (Bethesda)">
        <title>Hybrid Assembly of the Genome of the Entomopathogenic Nematode Steinernema carpocapsae Identifies the X-Chromosome.</title>
        <authorList>
            <person name="Serra L."/>
            <person name="Macchietto M."/>
            <person name="Macias-Munoz A."/>
            <person name="McGill C.J."/>
            <person name="Rodriguez I.M."/>
            <person name="Rodriguez B."/>
            <person name="Murad R."/>
            <person name="Mortazavi A."/>
        </authorList>
    </citation>
    <scope>NUCLEOTIDE SEQUENCE [LARGE SCALE GENOMIC DNA]</scope>
    <source>
        <strain evidence="2 3">ALL</strain>
    </source>
</reference>
<name>A0A4V6XVS0_STECR</name>
<protein>
    <submittedName>
        <fullName evidence="2">Uncharacterized protein</fullName>
    </submittedName>
</protein>
<evidence type="ECO:0000256" key="1">
    <source>
        <dbReference type="SAM" id="MobiDB-lite"/>
    </source>
</evidence>
<sequence length="109" mass="12367">MCLYDFEISVLSSLIAFNNGFEVIALPCFQRYVRSSDEEIEPTARTNKRSDNDFCTSFPPPPTDRDGRASSDRQRLADFVKCAIAYSLLDIGERSRQVRPCVTPPKRCP</sequence>
<feature type="compositionally biased region" description="Basic and acidic residues" evidence="1">
    <location>
        <begin position="63"/>
        <end position="72"/>
    </location>
</feature>
<dbReference type="AlphaFoldDB" id="A0A4V6XVS0"/>
<gene>
    <name evidence="2" type="ORF">L596_025431</name>
</gene>
<keyword evidence="3" id="KW-1185">Reference proteome</keyword>
<evidence type="ECO:0000313" key="2">
    <source>
        <dbReference type="EMBL" id="TKR64965.1"/>
    </source>
</evidence>
<evidence type="ECO:0000313" key="3">
    <source>
        <dbReference type="Proteomes" id="UP000298663"/>
    </source>
</evidence>
<accession>A0A4V6XVS0</accession>
<comment type="caution">
    <text evidence="2">The sequence shown here is derived from an EMBL/GenBank/DDBJ whole genome shotgun (WGS) entry which is preliminary data.</text>
</comment>
<feature type="region of interest" description="Disordered" evidence="1">
    <location>
        <begin position="37"/>
        <end position="72"/>
    </location>
</feature>
<reference evidence="2 3" key="1">
    <citation type="journal article" date="2015" name="Genome Biol.">
        <title>Comparative genomics of Steinernema reveals deeply conserved gene regulatory networks.</title>
        <authorList>
            <person name="Dillman A.R."/>
            <person name="Macchietto M."/>
            <person name="Porter C.F."/>
            <person name="Rogers A."/>
            <person name="Williams B."/>
            <person name="Antoshechkin I."/>
            <person name="Lee M.M."/>
            <person name="Goodwin Z."/>
            <person name="Lu X."/>
            <person name="Lewis E.E."/>
            <person name="Goodrich-Blair H."/>
            <person name="Stock S.P."/>
            <person name="Adams B.J."/>
            <person name="Sternberg P.W."/>
            <person name="Mortazavi A."/>
        </authorList>
    </citation>
    <scope>NUCLEOTIDE SEQUENCE [LARGE SCALE GENOMIC DNA]</scope>
    <source>
        <strain evidence="2 3">ALL</strain>
    </source>
</reference>